<keyword evidence="7" id="KW-1185">Reference proteome</keyword>
<sequence length="402" mass="42668">MSESLTPTNNASPNADTPNVDPHRRRRSLIVASLLLLLIAGAVLLYWLLVLRYEESTDDAYVAGYVTQIDSRIGGTVSAVYVHNTDMVKAGDLLVSLDASDATLALARAESALARAVRGAQVAQQQVTQLGAEVALREVALKQASDDLQRRRIAAEGQAISAEVLQHAEQAKASAQAALEASQAALQAAKMQVLSGVVRDYPEVSAAADTLREAWLNRQRTDIRSPVDAQVAKRAVAVGAQVAPGSPLMALSPLSNVWVDANLKETQIGPIRIGQPVTLTADLYGSSVQFDGKVAGLSPGTGSVFSLLPPENANGDWIKIVQRLPVRITLDPQQLAKYPLQIGLSMSVTVNTHDQSGPRLAKPSNGQPVESTNLYAVSLQQANQHIDAIIQANLAPAAGRKK</sequence>
<comment type="subcellular location">
    <subcellularLocation>
        <location evidence="1">Cell envelope</location>
    </subcellularLocation>
</comment>
<feature type="compositionally biased region" description="Polar residues" evidence="3">
    <location>
        <begin position="1"/>
        <end position="17"/>
    </location>
</feature>
<keyword evidence="4" id="KW-1133">Transmembrane helix</keyword>
<dbReference type="InterPro" id="IPR050739">
    <property type="entry name" value="MFP"/>
</dbReference>
<reference evidence="6 7" key="1">
    <citation type="submission" date="2021-10" db="EMBL/GenBank/DDBJ databases">
        <authorList>
            <person name="Chen M."/>
        </authorList>
    </citation>
    <scope>NUCLEOTIDE SEQUENCE [LARGE SCALE GENOMIC DNA]</scope>
    <source>
        <strain evidence="6 7">H3-26</strain>
    </source>
</reference>
<dbReference type="Gene3D" id="2.40.30.170">
    <property type="match status" value="1"/>
</dbReference>
<dbReference type="Gene3D" id="1.10.287.470">
    <property type="entry name" value="Helix hairpin bin"/>
    <property type="match status" value="1"/>
</dbReference>
<evidence type="ECO:0000256" key="1">
    <source>
        <dbReference type="ARBA" id="ARBA00004196"/>
    </source>
</evidence>
<dbReference type="Proteomes" id="UP001198034">
    <property type="component" value="Unassembled WGS sequence"/>
</dbReference>
<dbReference type="PANTHER" id="PTHR30386">
    <property type="entry name" value="MEMBRANE FUSION SUBUNIT OF EMRAB-TOLC MULTIDRUG EFFLUX PUMP"/>
    <property type="match status" value="1"/>
</dbReference>
<dbReference type="SUPFAM" id="SSF111369">
    <property type="entry name" value="HlyD-like secretion proteins"/>
    <property type="match status" value="1"/>
</dbReference>
<comment type="caution">
    <text evidence="6">The sequence shown here is derived from an EMBL/GenBank/DDBJ whole genome shotgun (WGS) entry which is preliminary data.</text>
</comment>
<proteinExistence type="predicted"/>
<feature type="coiled-coil region" evidence="2">
    <location>
        <begin position="165"/>
        <end position="192"/>
    </location>
</feature>
<feature type="domain" description="Multidrug export protein EmrA/FarA alpha-helical hairpin" evidence="5">
    <location>
        <begin position="101"/>
        <end position="221"/>
    </location>
</feature>
<keyword evidence="2" id="KW-0175">Coiled coil</keyword>
<name>A0ABS8BMU3_9NEIS</name>
<dbReference type="RefSeq" id="WP_226764767.1">
    <property type="nucleotide sequence ID" value="NZ_JAJAWG010000008.1"/>
</dbReference>
<evidence type="ECO:0000256" key="4">
    <source>
        <dbReference type="SAM" id="Phobius"/>
    </source>
</evidence>
<evidence type="ECO:0000313" key="7">
    <source>
        <dbReference type="Proteomes" id="UP001198034"/>
    </source>
</evidence>
<dbReference type="Gene3D" id="2.40.50.100">
    <property type="match status" value="1"/>
</dbReference>
<feature type="region of interest" description="Disordered" evidence="3">
    <location>
        <begin position="1"/>
        <end position="22"/>
    </location>
</feature>
<evidence type="ECO:0000256" key="3">
    <source>
        <dbReference type="SAM" id="MobiDB-lite"/>
    </source>
</evidence>
<gene>
    <name evidence="6" type="ORF">LG219_12245</name>
</gene>
<dbReference type="Pfam" id="PF25885">
    <property type="entry name" value="HH_EMRA"/>
    <property type="match status" value="1"/>
</dbReference>
<dbReference type="InterPro" id="IPR058633">
    <property type="entry name" value="EmrA/FarA_HH"/>
</dbReference>
<evidence type="ECO:0000256" key="2">
    <source>
        <dbReference type="SAM" id="Coils"/>
    </source>
</evidence>
<protein>
    <submittedName>
        <fullName evidence="6">HlyD family efflux transporter periplasmic adaptor subunit</fullName>
    </submittedName>
</protein>
<accession>A0ABS8BMU3</accession>
<keyword evidence="4" id="KW-0812">Transmembrane</keyword>
<evidence type="ECO:0000259" key="5">
    <source>
        <dbReference type="Pfam" id="PF25885"/>
    </source>
</evidence>
<organism evidence="6 7">
    <name type="scientific">Deefgea salmonis</name>
    <dbReference type="NCBI Taxonomy" id="2875502"/>
    <lineage>
        <taxon>Bacteria</taxon>
        <taxon>Pseudomonadati</taxon>
        <taxon>Pseudomonadota</taxon>
        <taxon>Betaproteobacteria</taxon>
        <taxon>Neisseriales</taxon>
        <taxon>Chitinibacteraceae</taxon>
        <taxon>Deefgea</taxon>
    </lineage>
</organism>
<dbReference type="PANTHER" id="PTHR30386:SF19">
    <property type="entry name" value="MULTIDRUG EXPORT PROTEIN EMRA-RELATED"/>
    <property type="match status" value="1"/>
</dbReference>
<keyword evidence="4" id="KW-0472">Membrane</keyword>
<evidence type="ECO:0000313" key="6">
    <source>
        <dbReference type="EMBL" id="MCB5197038.1"/>
    </source>
</evidence>
<dbReference type="EMBL" id="JAJAWG010000008">
    <property type="protein sequence ID" value="MCB5197038.1"/>
    <property type="molecule type" value="Genomic_DNA"/>
</dbReference>
<feature type="transmembrane region" description="Helical" evidence="4">
    <location>
        <begin position="29"/>
        <end position="49"/>
    </location>
</feature>